<feature type="compositionally biased region" description="Polar residues" evidence="1">
    <location>
        <begin position="94"/>
        <end position="105"/>
    </location>
</feature>
<evidence type="ECO:0000313" key="3">
    <source>
        <dbReference type="Proteomes" id="UP000246740"/>
    </source>
</evidence>
<feature type="compositionally biased region" description="Polar residues" evidence="1">
    <location>
        <begin position="471"/>
        <end position="493"/>
    </location>
</feature>
<evidence type="ECO:0008006" key="4">
    <source>
        <dbReference type="Google" id="ProtNLM"/>
    </source>
</evidence>
<evidence type="ECO:0000256" key="1">
    <source>
        <dbReference type="SAM" id="MobiDB-lite"/>
    </source>
</evidence>
<keyword evidence="3" id="KW-1185">Reference proteome</keyword>
<name>A0A317XRM6_9BASI</name>
<accession>A0A317XRM6</accession>
<protein>
    <recommendedName>
        <fullName evidence="4">Sld7 C-terminal domain-containing protein</fullName>
    </recommendedName>
</protein>
<dbReference type="EMBL" id="KZ819191">
    <property type="protein sequence ID" value="PWZ00955.1"/>
    <property type="molecule type" value="Genomic_DNA"/>
</dbReference>
<feature type="region of interest" description="Disordered" evidence="1">
    <location>
        <begin position="30"/>
        <end position="64"/>
    </location>
</feature>
<feature type="region of interest" description="Disordered" evidence="1">
    <location>
        <begin position="471"/>
        <end position="502"/>
    </location>
</feature>
<proteinExistence type="predicted"/>
<reference evidence="2 3" key="1">
    <citation type="journal article" date="2018" name="Mol. Biol. Evol.">
        <title>Broad Genomic Sampling Reveals a Smut Pathogenic Ancestry of the Fungal Clade Ustilaginomycotina.</title>
        <authorList>
            <person name="Kijpornyongpan T."/>
            <person name="Mondo S.J."/>
            <person name="Barry K."/>
            <person name="Sandor L."/>
            <person name="Lee J."/>
            <person name="Lipzen A."/>
            <person name="Pangilinan J."/>
            <person name="LaButti K."/>
            <person name="Hainaut M."/>
            <person name="Henrissat B."/>
            <person name="Grigoriev I.V."/>
            <person name="Spatafora J.W."/>
            <person name="Aime M.C."/>
        </authorList>
    </citation>
    <scope>NUCLEOTIDE SEQUENCE [LARGE SCALE GENOMIC DNA]</scope>
    <source>
        <strain evidence="2 3">MCA 3645</strain>
    </source>
</reference>
<dbReference type="AlphaFoldDB" id="A0A317XRM6"/>
<sequence length="502" mass="53797">MESVRPPILSPTQVTQPTCAATLIDPFASPTKKVLRPHDIAAQTPPPSSASQSNRSPHRSGAKPRLLWRSDLVLQDGTHVPGIAFVSYTDPFRNASTPTRLQPNPDSDDTSRPASALTGEHAAHVGQEEAEAGLCLALEMLRHRPLRIASIITDRGTPTSKAGADSSNLAKVSSFSQSLSQSTVERRTHWVSSGDVRVFLDPHQPSTTAFFQQLFCFDTELIEDAGVKRSANILTVSLDGAASHDTLGDVFSAPSTPASRSELAIFAQPLDDPSRNGDCKVGVGVNVQDSRTGHPQPLRLVLGRKVIVTTKRAAPIVGRDLGRARSFHRQPSAASQQNTLHDVFSQAGINLSQFGGALPMSMPVSASQSVVASTPNTSVPSPAVAATKSSVRTAKEDTIESANRGTIKKIVHHILSREYKLSKTDADYLACYHQTCSGIWCVFRKTATLAKLDKQLVDKFARSHLSLYLDQPSSTPTCSTTNAPSPALSSTERPSPLLRPSS</sequence>
<feature type="region of interest" description="Disordered" evidence="1">
    <location>
        <begin position="91"/>
        <end position="124"/>
    </location>
</feature>
<dbReference type="InParanoid" id="A0A317XRM6"/>
<organism evidence="2 3">
    <name type="scientific">Testicularia cyperi</name>
    <dbReference type="NCBI Taxonomy" id="1882483"/>
    <lineage>
        <taxon>Eukaryota</taxon>
        <taxon>Fungi</taxon>
        <taxon>Dikarya</taxon>
        <taxon>Basidiomycota</taxon>
        <taxon>Ustilaginomycotina</taxon>
        <taxon>Ustilaginomycetes</taxon>
        <taxon>Ustilaginales</taxon>
        <taxon>Anthracoideaceae</taxon>
        <taxon>Testicularia</taxon>
    </lineage>
</organism>
<evidence type="ECO:0000313" key="2">
    <source>
        <dbReference type="EMBL" id="PWZ00955.1"/>
    </source>
</evidence>
<gene>
    <name evidence="2" type="ORF">BCV70DRAFT_199320</name>
</gene>
<dbReference type="OrthoDB" id="2547149at2759"/>
<dbReference type="Proteomes" id="UP000246740">
    <property type="component" value="Unassembled WGS sequence"/>
</dbReference>